<feature type="region of interest" description="Disordered" evidence="2">
    <location>
        <begin position="15"/>
        <end position="38"/>
    </location>
</feature>
<dbReference type="GO" id="GO:0019722">
    <property type="term" value="P:calcium-mediated signaling"/>
    <property type="evidence" value="ECO:0007669"/>
    <property type="project" value="InterPro"/>
</dbReference>
<feature type="region of interest" description="Disordered" evidence="2">
    <location>
        <begin position="122"/>
        <end position="172"/>
    </location>
</feature>
<dbReference type="Proteomes" id="UP000266673">
    <property type="component" value="Unassembled WGS sequence"/>
</dbReference>
<dbReference type="GO" id="GO:0008597">
    <property type="term" value="F:calcium-dependent protein serine/threonine phosphatase regulator activity"/>
    <property type="evidence" value="ECO:0007669"/>
    <property type="project" value="TreeGrafter"/>
</dbReference>
<evidence type="ECO:0000313" key="4">
    <source>
        <dbReference type="Proteomes" id="UP000266673"/>
    </source>
</evidence>
<gene>
    <name evidence="3" type="ORF">C2G38_2188056</name>
</gene>
<dbReference type="GO" id="GO:0005737">
    <property type="term" value="C:cytoplasm"/>
    <property type="evidence" value="ECO:0007669"/>
    <property type="project" value="TreeGrafter"/>
</dbReference>
<sequence>MDNTRYLKVPEFEKNLLISPPGSPPVGWVQSREDRPNSATLSDDLVHALAKFHSNSSNNIYEDDFEEFTLDDKIESEESESRDSHNDSDSRNNAPILTIIPSVDVDNNTKYENKPDVPLILIQNWDDSPPPSTKTKKPNLQIYNNDKAQLRPNITHRPITRTPRPPFPSSQI</sequence>
<organism evidence="3 4">
    <name type="scientific">Gigaspora rosea</name>
    <dbReference type="NCBI Taxonomy" id="44941"/>
    <lineage>
        <taxon>Eukaryota</taxon>
        <taxon>Fungi</taxon>
        <taxon>Fungi incertae sedis</taxon>
        <taxon>Mucoromycota</taxon>
        <taxon>Glomeromycotina</taxon>
        <taxon>Glomeromycetes</taxon>
        <taxon>Diversisporales</taxon>
        <taxon>Gigasporaceae</taxon>
        <taxon>Gigaspora</taxon>
    </lineage>
</organism>
<feature type="compositionally biased region" description="Low complexity" evidence="2">
    <location>
        <begin position="151"/>
        <end position="162"/>
    </location>
</feature>
<reference evidence="3 4" key="1">
    <citation type="submission" date="2018-06" db="EMBL/GenBank/DDBJ databases">
        <title>Comparative genomics reveals the genomic features of Rhizophagus irregularis, R. cerebriforme, R. diaphanum and Gigaspora rosea, and their symbiotic lifestyle signature.</title>
        <authorList>
            <person name="Morin E."/>
            <person name="San Clemente H."/>
            <person name="Chen E.C.H."/>
            <person name="De La Providencia I."/>
            <person name="Hainaut M."/>
            <person name="Kuo A."/>
            <person name="Kohler A."/>
            <person name="Murat C."/>
            <person name="Tang N."/>
            <person name="Roy S."/>
            <person name="Loubradou J."/>
            <person name="Henrissat B."/>
            <person name="Grigoriev I.V."/>
            <person name="Corradi N."/>
            <person name="Roux C."/>
            <person name="Martin F.M."/>
        </authorList>
    </citation>
    <scope>NUCLEOTIDE SEQUENCE [LARGE SCALE GENOMIC DNA]</scope>
    <source>
        <strain evidence="3 4">DAOM 194757</strain>
    </source>
</reference>
<dbReference type="EMBL" id="QKWP01000625">
    <property type="protein sequence ID" value="RIB17171.1"/>
    <property type="molecule type" value="Genomic_DNA"/>
</dbReference>
<proteinExistence type="inferred from homology"/>
<keyword evidence="4" id="KW-1185">Reference proteome</keyword>
<evidence type="ECO:0000256" key="1">
    <source>
        <dbReference type="ARBA" id="ARBA00008209"/>
    </source>
</evidence>
<evidence type="ECO:0000313" key="3">
    <source>
        <dbReference type="EMBL" id="RIB17171.1"/>
    </source>
</evidence>
<evidence type="ECO:0000256" key="2">
    <source>
        <dbReference type="SAM" id="MobiDB-lite"/>
    </source>
</evidence>
<feature type="compositionally biased region" description="Basic and acidic residues" evidence="2">
    <location>
        <begin position="79"/>
        <end position="90"/>
    </location>
</feature>
<name>A0A397V5H3_9GLOM</name>
<dbReference type="Pfam" id="PF04847">
    <property type="entry name" value="Calcipressin"/>
    <property type="match status" value="1"/>
</dbReference>
<accession>A0A397V5H3</accession>
<feature type="region of interest" description="Disordered" evidence="2">
    <location>
        <begin position="71"/>
        <end position="110"/>
    </location>
</feature>
<dbReference type="PANTHER" id="PTHR10300">
    <property type="entry name" value="CALCIPRESSIN"/>
    <property type="match status" value="1"/>
</dbReference>
<dbReference type="InterPro" id="IPR006931">
    <property type="entry name" value="Calcipressin"/>
</dbReference>
<comment type="similarity">
    <text evidence="1">Belongs to the RCAN family.</text>
</comment>
<comment type="caution">
    <text evidence="3">The sequence shown here is derived from an EMBL/GenBank/DDBJ whole genome shotgun (WGS) entry which is preliminary data.</text>
</comment>
<feature type="compositionally biased region" description="Pro residues" evidence="2">
    <location>
        <begin position="163"/>
        <end position="172"/>
    </location>
</feature>
<dbReference type="GO" id="GO:0005634">
    <property type="term" value="C:nucleus"/>
    <property type="evidence" value="ECO:0007669"/>
    <property type="project" value="TreeGrafter"/>
</dbReference>
<dbReference type="PANTHER" id="PTHR10300:SF14">
    <property type="entry name" value="PROTEIN SARAH"/>
    <property type="match status" value="1"/>
</dbReference>
<protein>
    <submittedName>
        <fullName evidence="3">Calcipressin-domain-containing protein</fullName>
    </submittedName>
</protein>
<dbReference type="OrthoDB" id="17212at2759"/>
<dbReference type="AlphaFoldDB" id="A0A397V5H3"/>
<dbReference type="STRING" id="44941.A0A397V5H3"/>